<comment type="function">
    <text evidence="3">Troponin is the central regulatory protein of striated muscle contraction. Tn consists of three components: Tn-I which is the inhibitor of actomyosin ATPase, Tn-T which contains the binding site for tropomyosin and Tn-C. The binding of calcium to Tn-C abolishes the inhibitory action of Tn on actin filaments.</text>
</comment>
<accession>A0A7R8CN97</accession>
<dbReference type="GO" id="GO:0005509">
    <property type="term" value="F:calcium ion binding"/>
    <property type="evidence" value="ECO:0007669"/>
    <property type="project" value="InterPro"/>
</dbReference>
<proteinExistence type="predicted"/>
<dbReference type="Gene3D" id="1.10.238.10">
    <property type="entry name" value="EF-hand"/>
    <property type="match status" value="3"/>
</dbReference>
<evidence type="ECO:0000256" key="1">
    <source>
        <dbReference type="ARBA" id="ARBA00022737"/>
    </source>
</evidence>
<dbReference type="AlphaFoldDB" id="A0A7R8CN97"/>
<dbReference type="Pfam" id="PF13499">
    <property type="entry name" value="EF-hand_7"/>
    <property type="match status" value="2"/>
</dbReference>
<evidence type="ECO:0000256" key="2">
    <source>
        <dbReference type="ARBA" id="ARBA00022837"/>
    </source>
</evidence>
<dbReference type="SMART" id="SM00054">
    <property type="entry name" value="EFh"/>
    <property type="match status" value="4"/>
</dbReference>
<keyword evidence="1" id="KW-0677">Repeat</keyword>
<feature type="domain" description="EF-hand" evidence="4">
    <location>
        <begin position="41"/>
        <end position="76"/>
    </location>
</feature>
<dbReference type="FunFam" id="1.10.238.10:FF:000001">
    <property type="entry name" value="Calmodulin 1"/>
    <property type="match status" value="1"/>
</dbReference>
<dbReference type="InterPro" id="IPR011992">
    <property type="entry name" value="EF-hand-dom_pair"/>
</dbReference>
<evidence type="ECO:0000313" key="5">
    <source>
        <dbReference type="EMBL" id="CAF2844198.1"/>
    </source>
</evidence>
<dbReference type="PANTHER" id="PTHR23048:SF0">
    <property type="entry name" value="CALMODULIN LIKE 3"/>
    <property type="match status" value="1"/>
</dbReference>
<evidence type="ECO:0000313" key="6">
    <source>
        <dbReference type="Proteomes" id="UP000675881"/>
    </source>
</evidence>
<dbReference type="PROSITE" id="PS50222">
    <property type="entry name" value="EF_HAND_2"/>
    <property type="match status" value="4"/>
</dbReference>
<dbReference type="SUPFAM" id="SSF47473">
    <property type="entry name" value="EF-hand"/>
    <property type="match status" value="1"/>
</dbReference>
<dbReference type="PANTHER" id="PTHR23048">
    <property type="entry name" value="MYOSIN LIGHT CHAIN 1, 3"/>
    <property type="match status" value="1"/>
</dbReference>
<feature type="domain" description="EF-hand" evidence="4">
    <location>
        <begin position="78"/>
        <end position="113"/>
    </location>
</feature>
<dbReference type="InterPro" id="IPR002048">
    <property type="entry name" value="EF_hand_dom"/>
</dbReference>
<gene>
    <name evidence="5" type="ORF">LSAA_4786</name>
</gene>
<keyword evidence="6" id="KW-1185">Reference proteome</keyword>
<dbReference type="InterPro" id="IPR018247">
    <property type="entry name" value="EF_Hand_1_Ca_BS"/>
</dbReference>
<reference evidence="5" key="1">
    <citation type="submission" date="2021-02" db="EMBL/GenBank/DDBJ databases">
        <authorList>
            <person name="Bekaert M."/>
        </authorList>
    </citation>
    <scope>NUCLEOTIDE SEQUENCE</scope>
    <source>
        <strain evidence="5">IoA-00</strain>
    </source>
</reference>
<protein>
    <submittedName>
        <fullName evidence="5">CALM</fullName>
    </submittedName>
</protein>
<keyword evidence="2" id="KW-0106">Calcium</keyword>
<organism evidence="5 6">
    <name type="scientific">Lepeophtheirus salmonis</name>
    <name type="common">Salmon louse</name>
    <name type="synonym">Caligus salmonis</name>
    <dbReference type="NCBI Taxonomy" id="72036"/>
    <lineage>
        <taxon>Eukaryota</taxon>
        <taxon>Metazoa</taxon>
        <taxon>Ecdysozoa</taxon>
        <taxon>Arthropoda</taxon>
        <taxon>Crustacea</taxon>
        <taxon>Multicrustacea</taxon>
        <taxon>Hexanauplia</taxon>
        <taxon>Copepoda</taxon>
        <taxon>Siphonostomatoida</taxon>
        <taxon>Caligidae</taxon>
        <taxon>Lepeophtheirus</taxon>
    </lineage>
</organism>
<dbReference type="EMBL" id="HG994593">
    <property type="protein sequence ID" value="CAF2844198.1"/>
    <property type="molecule type" value="Genomic_DNA"/>
</dbReference>
<dbReference type="OrthoDB" id="26525at2759"/>
<dbReference type="InterPro" id="IPR050230">
    <property type="entry name" value="CALM/Myosin/TropC-like"/>
</dbReference>
<dbReference type="CDD" id="cd00051">
    <property type="entry name" value="EFh"/>
    <property type="match status" value="1"/>
</dbReference>
<dbReference type="GO" id="GO:0016460">
    <property type="term" value="C:myosin II complex"/>
    <property type="evidence" value="ECO:0007669"/>
    <property type="project" value="TreeGrafter"/>
</dbReference>
<feature type="domain" description="EF-hand" evidence="4">
    <location>
        <begin position="20"/>
        <end position="40"/>
    </location>
</feature>
<dbReference type="Proteomes" id="UP000675881">
    <property type="component" value="Chromosome 14"/>
</dbReference>
<feature type="domain" description="EF-hand" evidence="4">
    <location>
        <begin position="114"/>
        <end position="149"/>
    </location>
</feature>
<evidence type="ECO:0000256" key="3">
    <source>
        <dbReference type="ARBA" id="ARBA00037722"/>
    </source>
</evidence>
<sequence length="168" mass="19193">MAVNQIFTSVEGEKENNAINGDGYISAKELGVLMRTMGRNPTEDEILNMMNEIDIDHNGKLDFAEFTIMMHERLRGDDMEQEIKQAFRVFDRNGDGFISKSEFKHCMMHFGERFTDDEVEEMISEADSNNDGKIDYTEFSQMILKELNMDNASNSVSSTSKGLKKHSI</sequence>
<name>A0A7R8CN97_LEPSM</name>
<dbReference type="PROSITE" id="PS00018">
    <property type="entry name" value="EF_HAND_1"/>
    <property type="match status" value="3"/>
</dbReference>
<evidence type="ECO:0000259" key="4">
    <source>
        <dbReference type="PROSITE" id="PS50222"/>
    </source>
</evidence>